<dbReference type="PROSITE" id="PS50943">
    <property type="entry name" value="HTH_CROC1"/>
    <property type="match status" value="1"/>
</dbReference>
<dbReference type="GO" id="GO:0003677">
    <property type="term" value="F:DNA binding"/>
    <property type="evidence" value="ECO:0007669"/>
    <property type="project" value="UniProtKB-KW"/>
</dbReference>
<feature type="domain" description="HTH cro/C1-type" evidence="12">
    <location>
        <begin position="349"/>
        <end position="373"/>
    </location>
</feature>
<dbReference type="Proteomes" id="UP000515977">
    <property type="component" value="Chromosome"/>
</dbReference>
<dbReference type="PROSITE" id="PS50044">
    <property type="entry name" value="SIGMA54_3"/>
    <property type="match status" value="1"/>
</dbReference>
<dbReference type="GO" id="GO:0000428">
    <property type="term" value="C:DNA-directed RNA polymerase complex"/>
    <property type="evidence" value="ECO:0007669"/>
    <property type="project" value="UniProtKB-KW"/>
</dbReference>
<reference evidence="13 14" key="1">
    <citation type="submission" date="2020-08" db="EMBL/GenBank/DDBJ databases">
        <title>Genome sequence of Thermomonas brevis KACC 16975T.</title>
        <authorList>
            <person name="Hyun D.-W."/>
            <person name="Bae J.-W."/>
        </authorList>
    </citation>
    <scope>NUCLEOTIDE SEQUENCE [LARGE SCALE GENOMIC DNA]</scope>
    <source>
        <strain evidence="13 14">KACC 16975</strain>
    </source>
</reference>
<dbReference type="PRINTS" id="PR00045">
    <property type="entry name" value="SIGMA54FCT"/>
</dbReference>
<dbReference type="EMBL" id="CP060711">
    <property type="protein sequence ID" value="QNN46702.1"/>
    <property type="molecule type" value="Genomic_DNA"/>
</dbReference>
<dbReference type="InterPro" id="IPR007046">
    <property type="entry name" value="RNA_pol_sigma_54_core-bd"/>
</dbReference>
<dbReference type="GO" id="GO:0016987">
    <property type="term" value="F:sigma factor activity"/>
    <property type="evidence" value="ECO:0007669"/>
    <property type="project" value="UniProtKB-KW"/>
</dbReference>
<dbReference type="InterPro" id="IPR007634">
    <property type="entry name" value="RNA_pol_sigma_54_DNA-bd"/>
</dbReference>
<dbReference type="Gene3D" id="1.10.10.1330">
    <property type="entry name" value="RNA polymerase sigma-54 factor, core-binding domain"/>
    <property type="match status" value="1"/>
</dbReference>
<comment type="function">
    <text evidence="10">Sigma factors are initiation factors that promote the attachment of RNA polymerase to specific initiation sites and are then released.</text>
</comment>
<dbReference type="Pfam" id="PF00309">
    <property type="entry name" value="Sigma54_AID"/>
    <property type="match status" value="1"/>
</dbReference>
<dbReference type="CDD" id="cd00093">
    <property type="entry name" value="HTH_XRE"/>
    <property type="match status" value="1"/>
</dbReference>
<gene>
    <name evidence="13" type="primary">rpoN</name>
    <name evidence="13" type="ORF">H9L17_00460</name>
</gene>
<accession>A0A7G9QTM7</accession>
<evidence type="ECO:0000313" key="14">
    <source>
        <dbReference type="Proteomes" id="UP000515977"/>
    </source>
</evidence>
<dbReference type="PANTHER" id="PTHR32248:SF4">
    <property type="entry name" value="RNA POLYMERASE SIGMA-54 FACTOR"/>
    <property type="match status" value="1"/>
</dbReference>
<dbReference type="Gene3D" id="1.10.10.60">
    <property type="entry name" value="Homeodomain-like"/>
    <property type="match status" value="1"/>
</dbReference>
<dbReference type="InterPro" id="IPR000394">
    <property type="entry name" value="RNA_pol_sigma_54"/>
</dbReference>
<keyword evidence="4 10" id="KW-0808">Transferase</keyword>
<sequence length="487" mass="53425">MKASLQAKMGQSMTLTPQLLQSIRLLQVTSLQLEQELQQVLERNPLLEQETEEDESAPPSDADTAAQETAAWDELPEPMFLSGGGHAGDAEDDATARIAAGESSDPRQRLLQQLQLRCDARELAMAAYWLDRCDDRGYLEEEPQALARQGAAQLADALPDATCETLLDARQRLLLDGEWPGMAAADPGECLLAQLRALPAGDARALALRIVGEHLDLLASHDHAALAARLKSSPDAVAAAVALILSLQPHPVEQPPEPETAAIVPDVITWRAADGWQVRLSARSAPRLRLCAYAEQASGHEGMRGLLEEARWLLRSLGIRNETLLKTARVLVTRQQAFLERGEEAIAPLTLKEVAEEIGVHESTVSRITTGKYIQTPRGTLELKRLFAVRLEGAEVSGTAIKAMVRRLIEDEPAHAPLGDEVIAAMLARQGIRVARRTVAKYREQLSIAPARLRRRERNPRTRGASRTRRCGWAERVAQGRTKQGRT</sequence>
<keyword evidence="6 10" id="KW-0805">Transcription regulation</keyword>
<keyword evidence="8 10" id="KW-0238">DNA-binding</keyword>
<dbReference type="AlphaFoldDB" id="A0A7G9QTM7"/>
<feature type="region of interest" description="Disordered" evidence="11">
    <location>
        <begin position="48"/>
        <end position="67"/>
    </location>
</feature>
<evidence type="ECO:0000256" key="3">
    <source>
        <dbReference type="ARBA" id="ARBA00022478"/>
    </source>
</evidence>
<evidence type="ECO:0000259" key="12">
    <source>
        <dbReference type="PROSITE" id="PS50943"/>
    </source>
</evidence>
<name>A0A7G9QTM7_9GAMM</name>
<keyword evidence="14" id="KW-1185">Reference proteome</keyword>
<dbReference type="InterPro" id="IPR001387">
    <property type="entry name" value="Cro/C1-type_HTH"/>
</dbReference>
<dbReference type="GO" id="GO:0001216">
    <property type="term" value="F:DNA-binding transcription activator activity"/>
    <property type="evidence" value="ECO:0007669"/>
    <property type="project" value="InterPro"/>
</dbReference>
<evidence type="ECO:0000256" key="7">
    <source>
        <dbReference type="ARBA" id="ARBA00023082"/>
    </source>
</evidence>
<evidence type="ECO:0000256" key="2">
    <source>
        <dbReference type="ARBA" id="ARBA00019942"/>
    </source>
</evidence>
<evidence type="ECO:0000256" key="1">
    <source>
        <dbReference type="ARBA" id="ARBA00008798"/>
    </source>
</evidence>
<dbReference type="PROSITE" id="PS00718">
    <property type="entry name" value="SIGMA54_2"/>
    <property type="match status" value="1"/>
</dbReference>
<protein>
    <recommendedName>
        <fullName evidence="2 10">RNA polymerase sigma-54 factor</fullName>
    </recommendedName>
</protein>
<comment type="similarity">
    <text evidence="1 10">Belongs to the sigma-54 factor family.</text>
</comment>
<evidence type="ECO:0000256" key="8">
    <source>
        <dbReference type="ARBA" id="ARBA00023125"/>
    </source>
</evidence>
<keyword evidence="3 10" id="KW-0240">DNA-directed RNA polymerase</keyword>
<dbReference type="PANTHER" id="PTHR32248">
    <property type="entry name" value="RNA POLYMERASE SIGMA-54 FACTOR"/>
    <property type="match status" value="1"/>
</dbReference>
<dbReference type="PIRSF" id="PIRSF000774">
    <property type="entry name" value="RpoN"/>
    <property type="match status" value="1"/>
</dbReference>
<dbReference type="RefSeq" id="WP_187570466.1">
    <property type="nucleotide sequence ID" value="NZ_CP060711.1"/>
</dbReference>
<dbReference type="PROSITE" id="PS00717">
    <property type="entry name" value="SIGMA54_1"/>
    <property type="match status" value="1"/>
</dbReference>
<evidence type="ECO:0000313" key="13">
    <source>
        <dbReference type="EMBL" id="QNN46702.1"/>
    </source>
</evidence>
<dbReference type="KEGG" id="tbv:H9L17_00460"/>
<dbReference type="Pfam" id="PF04552">
    <property type="entry name" value="Sigma54_DBD"/>
    <property type="match status" value="1"/>
</dbReference>
<dbReference type="GO" id="GO:0006352">
    <property type="term" value="P:DNA-templated transcription initiation"/>
    <property type="evidence" value="ECO:0007669"/>
    <property type="project" value="InterPro"/>
</dbReference>
<keyword evidence="9 10" id="KW-0804">Transcription</keyword>
<dbReference type="Pfam" id="PF04963">
    <property type="entry name" value="Sigma54_CBD"/>
    <property type="match status" value="1"/>
</dbReference>
<proteinExistence type="inferred from homology"/>
<evidence type="ECO:0000256" key="9">
    <source>
        <dbReference type="ARBA" id="ARBA00023163"/>
    </source>
</evidence>
<evidence type="ECO:0000256" key="10">
    <source>
        <dbReference type="PIRNR" id="PIRNR000774"/>
    </source>
</evidence>
<keyword evidence="5 10" id="KW-0548">Nucleotidyltransferase</keyword>
<evidence type="ECO:0000256" key="4">
    <source>
        <dbReference type="ARBA" id="ARBA00022679"/>
    </source>
</evidence>
<feature type="region of interest" description="Disordered" evidence="11">
    <location>
        <begin position="454"/>
        <end position="487"/>
    </location>
</feature>
<evidence type="ECO:0000256" key="11">
    <source>
        <dbReference type="SAM" id="MobiDB-lite"/>
    </source>
</evidence>
<organism evidence="13 14">
    <name type="scientific">Thermomonas brevis</name>
    <dbReference type="NCBI Taxonomy" id="215691"/>
    <lineage>
        <taxon>Bacteria</taxon>
        <taxon>Pseudomonadati</taxon>
        <taxon>Pseudomonadota</taxon>
        <taxon>Gammaproteobacteria</taxon>
        <taxon>Lysobacterales</taxon>
        <taxon>Lysobacteraceae</taxon>
        <taxon>Thermomonas</taxon>
    </lineage>
</organism>
<evidence type="ECO:0000256" key="5">
    <source>
        <dbReference type="ARBA" id="ARBA00022695"/>
    </source>
</evidence>
<dbReference type="NCBIfam" id="TIGR02395">
    <property type="entry name" value="rpoN_sigma"/>
    <property type="match status" value="1"/>
</dbReference>
<dbReference type="InterPro" id="IPR038709">
    <property type="entry name" value="RpoN_core-bd_sf"/>
</dbReference>
<evidence type="ECO:0000256" key="6">
    <source>
        <dbReference type="ARBA" id="ARBA00023015"/>
    </source>
</evidence>
<keyword evidence="7 10" id="KW-0731">Sigma factor</keyword>
<dbReference type="GO" id="GO:0016779">
    <property type="term" value="F:nucleotidyltransferase activity"/>
    <property type="evidence" value="ECO:0007669"/>
    <property type="project" value="UniProtKB-KW"/>
</dbReference>